<evidence type="ECO:0000256" key="3">
    <source>
        <dbReference type="ARBA" id="ARBA00005323"/>
    </source>
</evidence>
<dbReference type="Pfam" id="PF14031">
    <property type="entry name" value="D-ser_dehydrat"/>
    <property type="match status" value="1"/>
</dbReference>
<feature type="domain" description="D-serine dehydratase-like" evidence="14">
    <location>
        <begin position="307"/>
        <end position="410"/>
    </location>
</feature>
<comment type="function">
    <text evidence="10">Catalyzes the conversion of D-serine to pyruvate and ammonia. May play a role in D-serine detoxification.</text>
</comment>
<evidence type="ECO:0000256" key="9">
    <source>
        <dbReference type="ARBA" id="ARBA00051198"/>
    </source>
</evidence>
<dbReference type="Proteomes" id="UP000603453">
    <property type="component" value="Unassembled WGS sequence"/>
</dbReference>
<evidence type="ECO:0000256" key="10">
    <source>
        <dbReference type="ARBA" id="ARBA00055764"/>
    </source>
</evidence>
<dbReference type="AlphaFoldDB" id="A0A8H7V2B3"/>
<dbReference type="InterPro" id="IPR042208">
    <property type="entry name" value="D-ser_dehydrat-like_sf"/>
</dbReference>
<dbReference type="SMART" id="SM01119">
    <property type="entry name" value="D-ser_dehydrat"/>
    <property type="match status" value="1"/>
</dbReference>
<dbReference type="Gene3D" id="2.40.37.20">
    <property type="entry name" value="D-serine dehydratase-like domain"/>
    <property type="match status" value="1"/>
</dbReference>
<comment type="cofactor">
    <cofactor evidence="2">
        <name>Zn(2+)</name>
        <dbReference type="ChEBI" id="CHEBI:29105"/>
    </cofactor>
</comment>
<dbReference type="GO" id="GO:0036088">
    <property type="term" value="P:D-serine catabolic process"/>
    <property type="evidence" value="ECO:0007669"/>
    <property type="project" value="TreeGrafter"/>
</dbReference>
<dbReference type="GO" id="GO:0008721">
    <property type="term" value="F:D-serine ammonia-lyase activity"/>
    <property type="evidence" value="ECO:0007669"/>
    <property type="project" value="UniProtKB-EC"/>
</dbReference>
<dbReference type="PANTHER" id="PTHR28004:SF2">
    <property type="entry name" value="D-SERINE DEHYDRATASE"/>
    <property type="match status" value="1"/>
</dbReference>
<dbReference type="SUPFAM" id="SSF51419">
    <property type="entry name" value="PLP-binding barrel"/>
    <property type="match status" value="1"/>
</dbReference>
<keyword evidence="5" id="KW-0479">Metal-binding</keyword>
<keyword evidence="16" id="KW-1185">Reference proteome</keyword>
<keyword evidence="7" id="KW-0663">Pyridoxal phosphate</keyword>
<comment type="cofactor">
    <cofactor evidence="1">
        <name>pyridoxal 5'-phosphate</name>
        <dbReference type="ChEBI" id="CHEBI:597326"/>
    </cofactor>
</comment>
<reference evidence="15" key="1">
    <citation type="submission" date="2020-12" db="EMBL/GenBank/DDBJ databases">
        <title>Metabolic potential, ecology and presence of endohyphal bacteria is reflected in genomic diversity of Mucoromycotina.</title>
        <authorList>
            <person name="Muszewska A."/>
            <person name="Okrasinska A."/>
            <person name="Steczkiewicz K."/>
            <person name="Drgas O."/>
            <person name="Orlowska M."/>
            <person name="Perlinska-Lenart U."/>
            <person name="Aleksandrzak-Piekarczyk T."/>
            <person name="Szatraj K."/>
            <person name="Zielenkiewicz U."/>
            <person name="Pilsyk S."/>
            <person name="Malc E."/>
            <person name="Mieczkowski P."/>
            <person name="Kruszewska J.S."/>
            <person name="Biernat P."/>
            <person name="Pawlowska J."/>
        </authorList>
    </citation>
    <scope>NUCLEOTIDE SEQUENCE</scope>
    <source>
        <strain evidence="15">WA0000017839</strain>
    </source>
</reference>
<dbReference type="InterPro" id="IPR026956">
    <property type="entry name" value="D-ser_dehydrat-like_dom"/>
</dbReference>
<organism evidence="15 16">
    <name type="scientific">Mucor saturninus</name>
    <dbReference type="NCBI Taxonomy" id="64648"/>
    <lineage>
        <taxon>Eukaryota</taxon>
        <taxon>Fungi</taxon>
        <taxon>Fungi incertae sedis</taxon>
        <taxon>Mucoromycota</taxon>
        <taxon>Mucoromycotina</taxon>
        <taxon>Mucoromycetes</taxon>
        <taxon>Mucorales</taxon>
        <taxon>Mucorineae</taxon>
        <taxon>Mucoraceae</taxon>
        <taxon>Mucor</taxon>
    </lineage>
</organism>
<evidence type="ECO:0000259" key="14">
    <source>
        <dbReference type="SMART" id="SM01119"/>
    </source>
</evidence>
<dbReference type="EC" id="4.3.1.18" evidence="11"/>
<comment type="caution">
    <text evidence="15">The sequence shown here is derived from an EMBL/GenBank/DDBJ whole genome shotgun (WGS) entry which is preliminary data.</text>
</comment>
<dbReference type="GO" id="GO:0046872">
    <property type="term" value="F:metal ion binding"/>
    <property type="evidence" value="ECO:0007669"/>
    <property type="project" value="UniProtKB-KW"/>
</dbReference>
<evidence type="ECO:0000256" key="7">
    <source>
        <dbReference type="ARBA" id="ARBA00022898"/>
    </source>
</evidence>
<dbReference type="FunFam" id="3.20.20.10:FF:000016">
    <property type="entry name" value="D-serine dehydratase"/>
    <property type="match status" value="1"/>
</dbReference>
<keyword evidence="4" id="KW-0216">Detoxification</keyword>
<dbReference type="InterPro" id="IPR001608">
    <property type="entry name" value="Ala_racemase_N"/>
</dbReference>
<evidence type="ECO:0000256" key="12">
    <source>
        <dbReference type="ARBA" id="ARBA00069616"/>
    </source>
</evidence>
<keyword evidence="6" id="KW-0862">Zinc</keyword>
<evidence type="ECO:0000256" key="6">
    <source>
        <dbReference type="ARBA" id="ARBA00022833"/>
    </source>
</evidence>
<dbReference type="EMBL" id="JAEPRD010000024">
    <property type="protein sequence ID" value="KAG2207561.1"/>
    <property type="molecule type" value="Genomic_DNA"/>
</dbReference>
<comment type="similarity">
    <text evidence="3">Belongs to the DSD1 family.</text>
</comment>
<name>A0A8H7V2B3_9FUNG</name>
<dbReference type="Gene3D" id="3.20.20.10">
    <property type="entry name" value="Alanine racemase"/>
    <property type="match status" value="1"/>
</dbReference>
<dbReference type="InterPro" id="IPR051466">
    <property type="entry name" value="D-amino_acid_metab_enzyme"/>
</dbReference>
<accession>A0A8H7V2B3</accession>
<gene>
    <name evidence="15" type="ORF">INT47_004311</name>
</gene>
<evidence type="ECO:0000256" key="1">
    <source>
        <dbReference type="ARBA" id="ARBA00001933"/>
    </source>
</evidence>
<keyword evidence="8" id="KW-0456">Lyase</keyword>
<dbReference type="Pfam" id="PF01168">
    <property type="entry name" value="Ala_racemase_N"/>
    <property type="match status" value="1"/>
</dbReference>
<evidence type="ECO:0000313" key="16">
    <source>
        <dbReference type="Proteomes" id="UP000603453"/>
    </source>
</evidence>
<evidence type="ECO:0000313" key="15">
    <source>
        <dbReference type="EMBL" id="KAG2207561.1"/>
    </source>
</evidence>
<evidence type="ECO:0000256" key="8">
    <source>
        <dbReference type="ARBA" id="ARBA00023239"/>
    </source>
</evidence>
<evidence type="ECO:0000256" key="5">
    <source>
        <dbReference type="ARBA" id="ARBA00022723"/>
    </source>
</evidence>
<protein>
    <recommendedName>
        <fullName evidence="12">D-serine dehydratase</fullName>
        <ecNumber evidence="11">4.3.1.18</ecNumber>
    </recommendedName>
    <alternativeName>
        <fullName evidence="13">D-serine deaminase</fullName>
    </alternativeName>
</protein>
<comment type="catalytic activity">
    <reaction evidence="9">
        <text>D-serine = pyruvate + NH4(+)</text>
        <dbReference type="Rhea" id="RHEA:13977"/>
        <dbReference type="ChEBI" id="CHEBI:15361"/>
        <dbReference type="ChEBI" id="CHEBI:28938"/>
        <dbReference type="ChEBI" id="CHEBI:35247"/>
        <dbReference type="EC" id="4.3.1.18"/>
    </reaction>
    <physiologicalReaction direction="left-to-right" evidence="9">
        <dbReference type="Rhea" id="RHEA:13978"/>
    </physiologicalReaction>
</comment>
<dbReference type="OrthoDB" id="20198at2759"/>
<sequence>MVAQTTTPLLACHTDQWKATLVENMVGKKLDQLRTPSLVIDRKIVERHSKKLSSVTTELNTKIRVHVKTHKSVEGTRIQLEGAKTQAIVVSTMAEAQAMINSELTHSQLLQDVLLGFPITPDKFSEIFELSKKVTVFQIFIDNLSTLEALEAYCTTEYGENNESHKMSVFLKVDCGYGRAGVPINDPETIELARRLQKSPCVDFTGIYTHAGHSYSSENSTEALGYLRNECDMARQFRDYFVQHDIEIKHVSIGATPTVKAITAFMHEDLPAMKKILDGISEVHAGAFSFLDRQQVSTGLGDYNDVAITVACRIASVYKDRDSLLIDGGALAFSKDTAPQGGFGCVLDPQEKEPKVIATLTKVSQEHGILQHLDESTLSRPELQIGKLIRVIPNHCCLTAACHLFYLIIEDGGDTVVDVWVPVRGW</sequence>
<evidence type="ECO:0000256" key="13">
    <source>
        <dbReference type="ARBA" id="ARBA00075219"/>
    </source>
</evidence>
<proteinExistence type="inferred from homology"/>
<evidence type="ECO:0000256" key="2">
    <source>
        <dbReference type="ARBA" id="ARBA00001947"/>
    </source>
</evidence>
<dbReference type="PANTHER" id="PTHR28004">
    <property type="entry name" value="ZGC:162816-RELATED"/>
    <property type="match status" value="1"/>
</dbReference>
<evidence type="ECO:0000256" key="4">
    <source>
        <dbReference type="ARBA" id="ARBA00022575"/>
    </source>
</evidence>
<dbReference type="GO" id="GO:0009636">
    <property type="term" value="P:response to toxic substance"/>
    <property type="evidence" value="ECO:0007669"/>
    <property type="project" value="UniProtKB-KW"/>
</dbReference>
<dbReference type="InterPro" id="IPR029066">
    <property type="entry name" value="PLP-binding_barrel"/>
</dbReference>
<evidence type="ECO:0000256" key="11">
    <source>
        <dbReference type="ARBA" id="ARBA00066349"/>
    </source>
</evidence>